<dbReference type="Proteomes" id="UP000001823">
    <property type="component" value="Chromosome"/>
</dbReference>
<dbReference type="InterPro" id="IPR009825">
    <property type="entry name" value="ECF_substrate-spec-like"/>
</dbReference>
<dbReference type="EMBL" id="CP000246">
    <property type="protein sequence ID" value="ABG84648.1"/>
    <property type="molecule type" value="Genomic_DNA"/>
</dbReference>
<feature type="transmembrane region" description="Helical" evidence="3">
    <location>
        <begin position="108"/>
        <end position="128"/>
    </location>
</feature>
<evidence type="ECO:0000313" key="5">
    <source>
        <dbReference type="Proteomes" id="UP000001823"/>
    </source>
</evidence>
<keyword evidence="1 3" id="KW-0812">Transmembrane</keyword>
<name>A0A0H2YUZ9_CLOP1</name>
<dbReference type="eggNOG" id="COG4720">
    <property type="taxonomic scope" value="Bacteria"/>
</dbReference>
<sequence>MNVNTNSKFHKTVFTALMIAIIFISANLIRIPTVGGFVHLGDCMVLLAAALLGKKRGALASGIGMALVDLYSGYIIWAPFTFIIKALMAYIAGAILEYNHRKSYLVPFLISGIFMVVAYFFSGAIIAFLFTGSSNTIIGALAYSAKDIIGNILQVGVGIVIALPLSKVLYKQEKKAFN</sequence>
<evidence type="ECO:0000256" key="1">
    <source>
        <dbReference type="ARBA" id="ARBA00022692"/>
    </source>
</evidence>
<organism evidence="4 5">
    <name type="scientific">Clostridium perfringens (strain ATCC 13124 / DSM 756 / JCM 1290 / NCIMB 6125 / NCTC 8237 / Type A)</name>
    <dbReference type="NCBI Taxonomy" id="195103"/>
    <lineage>
        <taxon>Bacteria</taxon>
        <taxon>Bacillati</taxon>
        <taxon>Bacillota</taxon>
        <taxon>Clostridia</taxon>
        <taxon>Eubacteriales</taxon>
        <taxon>Clostridiaceae</taxon>
        <taxon>Clostridium</taxon>
    </lineage>
</organism>
<reference evidence="4 5" key="1">
    <citation type="journal article" date="2006" name="Genome Res.">
        <title>Skewed genomic variability in strains of the toxigenic bacterial pathogen, Clostridium perfringens.</title>
        <authorList>
            <person name="Myers G.S."/>
            <person name="Rasko D.A."/>
            <person name="Cheung J.K."/>
            <person name="Ravel J."/>
            <person name="Seshadri R."/>
            <person name="Deboy R.T."/>
            <person name="Ren Q."/>
            <person name="Varga J."/>
            <person name="Awad M.M."/>
            <person name="Brinkac L.M."/>
            <person name="Daugherty S.C."/>
            <person name="Haft D.H."/>
            <person name="Dodson R.J."/>
            <person name="Madupu R."/>
            <person name="Nelson W.C."/>
            <person name="Rosovitz M.J."/>
            <person name="Sullivan S.A."/>
            <person name="Khouri H."/>
            <person name="Dimitrov G.I."/>
            <person name="Watkins K.L."/>
            <person name="Mulligan S."/>
            <person name="Benton J."/>
            <person name="Radune D."/>
            <person name="Fisher D.J."/>
            <person name="Atkins H.S."/>
            <person name="Hiscox T."/>
            <person name="Jost B.H."/>
            <person name="Billington S.J."/>
            <person name="Songer J.G."/>
            <person name="McClane B.A."/>
            <person name="Titball R.W."/>
            <person name="Rood J.I."/>
            <person name="Melville S.B."/>
            <person name="Paulsen I.T."/>
        </authorList>
    </citation>
    <scope>NUCLEOTIDE SEQUENCE [LARGE SCALE GENOMIC DNA]</scope>
    <source>
        <strain evidence="5">ATCC 13124 / DSM 756 / JCM 1290 / NCIMB 6125 / NCTC 8237 / S 107 / Type A</strain>
    </source>
</reference>
<dbReference type="STRING" id="195103.CPF_1376"/>
<keyword evidence="5" id="KW-1185">Reference proteome</keyword>
<keyword evidence="3" id="KW-0472">Membrane</keyword>
<keyword evidence="2 3" id="KW-1133">Transmembrane helix</keyword>
<evidence type="ECO:0008006" key="6">
    <source>
        <dbReference type="Google" id="ProtNLM"/>
    </source>
</evidence>
<dbReference type="Gene3D" id="1.10.1760.20">
    <property type="match status" value="1"/>
</dbReference>
<feature type="transmembrane region" description="Helical" evidence="3">
    <location>
        <begin position="12"/>
        <end position="29"/>
    </location>
</feature>
<gene>
    <name evidence="4" type="ordered locus">CPF_1376</name>
</gene>
<feature type="transmembrane region" description="Helical" evidence="3">
    <location>
        <begin position="148"/>
        <end position="170"/>
    </location>
</feature>
<evidence type="ECO:0000256" key="3">
    <source>
        <dbReference type="SAM" id="Phobius"/>
    </source>
</evidence>
<dbReference type="PANTHER" id="PTHR37815:SF3">
    <property type="entry name" value="UPF0397 PROTEIN SPR0429"/>
    <property type="match status" value="1"/>
</dbReference>
<dbReference type="GO" id="GO:0016020">
    <property type="term" value="C:membrane"/>
    <property type="evidence" value="ECO:0007669"/>
    <property type="project" value="InterPro"/>
</dbReference>
<evidence type="ECO:0000256" key="2">
    <source>
        <dbReference type="ARBA" id="ARBA00022989"/>
    </source>
</evidence>
<dbReference type="HOGENOM" id="CLU_084705_1_0_9"/>
<dbReference type="PANTHER" id="PTHR37815">
    <property type="entry name" value="UPF0397 PROTEIN BC_2624-RELATED"/>
    <property type="match status" value="1"/>
</dbReference>
<protein>
    <recommendedName>
        <fullName evidence="6">ECF transporter S component</fullName>
    </recommendedName>
</protein>
<dbReference type="RefSeq" id="WP_003477808.1">
    <property type="nucleotide sequence ID" value="NC_008261.1"/>
</dbReference>
<feature type="transmembrane region" description="Helical" evidence="3">
    <location>
        <begin position="74"/>
        <end position="96"/>
    </location>
</feature>
<evidence type="ECO:0000313" key="4">
    <source>
        <dbReference type="EMBL" id="ABG84648.1"/>
    </source>
</evidence>
<accession>A0A0H2YUZ9</accession>
<dbReference type="PaxDb" id="195103-CPF_1376"/>
<dbReference type="KEGG" id="cpf:CPF_1376"/>
<proteinExistence type="predicted"/>
<dbReference type="Pfam" id="PF07155">
    <property type="entry name" value="ECF-ribofla_trS"/>
    <property type="match status" value="1"/>
</dbReference>
<dbReference type="AlphaFoldDB" id="A0A0H2YUZ9"/>